<feature type="region of interest" description="Disordered" evidence="1">
    <location>
        <begin position="292"/>
        <end position="328"/>
    </location>
</feature>
<reference evidence="2" key="1">
    <citation type="submission" date="2021-01" db="EMBL/GenBank/DDBJ databases">
        <authorList>
            <person name="Corre E."/>
            <person name="Pelletier E."/>
            <person name="Niang G."/>
            <person name="Scheremetjew M."/>
            <person name="Finn R."/>
            <person name="Kale V."/>
            <person name="Holt S."/>
            <person name="Cochrane G."/>
            <person name="Meng A."/>
            <person name="Brown T."/>
            <person name="Cohen L."/>
        </authorList>
    </citation>
    <scope>NUCLEOTIDE SEQUENCE</scope>
    <source>
        <strain evidence="2">CCMP1381</strain>
    </source>
</reference>
<protein>
    <submittedName>
        <fullName evidence="2">Uncharacterized protein</fullName>
    </submittedName>
</protein>
<dbReference type="AlphaFoldDB" id="A0A7S2G0C8"/>
<dbReference type="EMBL" id="HBGS01027977">
    <property type="protein sequence ID" value="CAD9423340.1"/>
    <property type="molecule type" value="Transcribed_RNA"/>
</dbReference>
<evidence type="ECO:0000313" key="2">
    <source>
        <dbReference type="EMBL" id="CAD9423340.1"/>
    </source>
</evidence>
<proteinExistence type="predicted"/>
<organism evidence="2">
    <name type="scientific">Octactis speculum</name>
    <dbReference type="NCBI Taxonomy" id="3111310"/>
    <lineage>
        <taxon>Eukaryota</taxon>
        <taxon>Sar</taxon>
        <taxon>Stramenopiles</taxon>
        <taxon>Ochrophyta</taxon>
        <taxon>Dictyochophyceae</taxon>
        <taxon>Dictyochales</taxon>
        <taxon>Dictyochaceae</taxon>
        <taxon>Octactis</taxon>
    </lineage>
</organism>
<name>A0A7S2G0C8_9STRA</name>
<accession>A0A7S2G0C8</accession>
<sequence length="328" mass="36555">MLQRSYRGYYSRLYKHNFSARKQYLDSIAEKGVALRARLAKHQEALIRADAEAAEQKAQDEFKMVTENLHHLVSTKSIPGVYKSPYLDEPTAMGRPLEEHLRTGVKAVLQTRGYTKRGLTRNIGGGRVVPIKAPVSKRSLQATSHYDAVTEAERLEKRRTKIGFMDKTKGFEAGHKVPLPAHRRGLNEGSAYQDPWKNPYLTRGVPEPKADLQMGRSTLGKAPAVHFYTAVGGNKSAALPNGTFDAILDAEHTGGVHLRHKHRSLRFGVPDTCDVHSEDPKFPPLVLPSVKTSTRMRSQQDNTYGNFASTGTKQFSQSESVGRYSTSR</sequence>
<evidence type="ECO:0000256" key="1">
    <source>
        <dbReference type="SAM" id="MobiDB-lite"/>
    </source>
</evidence>
<gene>
    <name evidence="2" type="ORF">DSPE1174_LOCUS14174</name>
</gene>